<feature type="coiled-coil region" evidence="1">
    <location>
        <begin position="61"/>
        <end position="95"/>
    </location>
</feature>
<accession>A0A8J2T7K9</accession>
<protein>
    <submittedName>
        <fullName evidence="2">ZYBA0S04-08174g1_1</fullName>
    </submittedName>
</protein>
<keyword evidence="1" id="KW-0175">Coiled coil</keyword>
<keyword evidence="3" id="KW-1185">Reference proteome</keyword>
<dbReference type="Proteomes" id="UP000019375">
    <property type="component" value="Unassembled WGS sequence"/>
</dbReference>
<evidence type="ECO:0000256" key="1">
    <source>
        <dbReference type="SAM" id="Coils"/>
    </source>
</evidence>
<reference evidence="3" key="1">
    <citation type="journal article" date="2013" name="Genome Announc.">
        <title>Genome sequence of the food spoilage yeast Zygosaccharomyces bailii CLIB 213(T).</title>
        <authorList>
            <person name="Galeote V."/>
            <person name="Bigey F."/>
            <person name="Devillers H."/>
            <person name="Neuveglise C."/>
            <person name="Dequin S."/>
        </authorList>
    </citation>
    <scope>NUCLEOTIDE SEQUENCE [LARGE SCALE GENOMIC DNA]</scope>
    <source>
        <strain evidence="3">CLIB 213 / ATCC 58445 / CBS 680 / CCRC 21525 / NBRC 1098 / NCYC 1416 / NRRL Y-2227</strain>
    </source>
</reference>
<name>A0A8J2T7K9_ZYGB2</name>
<proteinExistence type="predicted"/>
<gene>
    <name evidence="2" type="ORF">BN860_08174g</name>
</gene>
<evidence type="ECO:0000313" key="3">
    <source>
        <dbReference type="Proteomes" id="UP000019375"/>
    </source>
</evidence>
<dbReference type="Pfam" id="PF14712">
    <property type="entry name" value="Snapin_Pallidin"/>
    <property type="match status" value="1"/>
</dbReference>
<dbReference type="OrthoDB" id="4065244at2759"/>
<organism evidence="2 3">
    <name type="scientific">Zygosaccharomyces bailii (strain CLIB 213 / ATCC 58445 / CBS 680 / BCRC 21525 / NBRC 1098 / NCYC 1416 / NRRL Y-2227)</name>
    <dbReference type="NCBI Taxonomy" id="1333698"/>
    <lineage>
        <taxon>Eukaryota</taxon>
        <taxon>Fungi</taxon>
        <taxon>Dikarya</taxon>
        <taxon>Ascomycota</taxon>
        <taxon>Saccharomycotina</taxon>
        <taxon>Saccharomycetes</taxon>
        <taxon>Saccharomycetales</taxon>
        <taxon>Saccharomycetaceae</taxon>
        <taxon>Zygosaccharomyces</taxon>
    </lineage>
</organism>
<dbReference type="AlphaFoldDB" id="A0A8J2T7K9"/>
<evidence type="ECO:0000313" key="2">
    <source>
        <dbReference type="EMBL" id="CDF89601.1"/>
    </source>
</evidence>
<sequence length="105" mass="12170">MQTDETAECNAVHPAELIVYSLLSNDLDGIYQSIGELRESQALLILMLKKMKSSLRDEMQLMYDKSTLKEADNRLENLEKRVQILQSRFHDIKTRSDKLHSKETS</sequence>
<dbReference type="InterPro" id="IPR028119">
    <property type="entry name" value="Snapin/Pallidin/Snn1"/>
</dbReference>
<dbReference type="EMBL" id="HG316457">
    <property type="protein sequence ID" value="CDF89601.1"/>
    <property type="molecule type" value="Genomic_DNA"/>
</dbReference>